<keyword evidence="3" id="KW-1185">Reference proteome</keyword>
<dbReference type="Proteomes" id="UP001054889">
    <property type="component" value="Unassembled WGS sequence"/>
</dbReference>
<feature type="compositionally biased region" description="Pro residues" evidence="1">
    <location>
        <begin position="54"/>
        <end position="69"/>
    </location>
</feature>
<comment type="caution">
    <text evidence="2">The sequence shown here is derived from an EMBL/GenBank/DDBJ whole genome shotgun (WGS) entry which is preliminary data.</text>
</comment>
<feature type="compositionally biased region" description="Pro residues" evidence="1">
    <location>
        <begin position="33"/>
        <end position="45"/>
    </location>
</feature>
<dbReference type="AlphaFoldDB" id="A0AAV5FQ92"/>
<feature type="compositionally biased region" description="Low complexity" evidence="1">
    <location>
        <begin position="70"/>
        <end position="80"/>
    </location>
</feature>
<organism evidence="2 3">
    <name type="scientific">Eleusine coracana subsp. coracana</name>
    <dbReference type="NCBI Taxonomy" id="191504"/>
    <lineage>
        <taxon>Eukaryota</taxon>
        <taxon>Viridiplantae</taxon>
        <taxon>Streptophyta</taxon>
        <taxon>Embryophyta</taxon>
        <taxon>Tracheophyta</taxon>
        <taxon>Spermatophyta</taxon>
        <taxon>Magnoliopsida</taxon>
        <taxon>Liliopsida</taxon>
        <taxon>Poales</taxon>
        <taxon>Poaceae</taxon>
        <taxon>PACMAD clade</taxon>
        <taxon>Chloridoideae</taxon>
        <taxon>Cynodonteae</taxon>
        <taxon>Eleusininae</taxon>
        <taxon>Eleusine</taxon>
    </lineage>
</organism>
<protein>
    <submittedName>
        <fullName evidence="2">Uncharacterized protein</fullName>
    </submittedName>
</protein>
<feature type="compositionally biased region" description="Low complexity" evidence="1">
    <location>
        <begin position="122"/>
        <end position="134"/>
    </location>
</feature>
<accession>A0AAV5FQ92</accession>
<name>A0AAV5FQ92_ELECO</name>
<proteinExistence type="predicted"/>
<evidence type="ECO:0000313" key="2">
    <source>
        <dbReference type="EMBL" id="GJN36837.1"/>
    </source>
</evidence>
<gene>
    <name evidence="2" type="primary">gb25734</name>
    <name evidence="2" type="ORF">PR202_gb25734</name>
</gene>
<feature type="region of interest" description="Disordered" evidence="1">
    <location>
        <begin position="1"/>
        <end position="172"/>
    </location>
</feature>
<feature type="compositionally biased region" description="Basic and acidic residues" evidence="1">
    <location>
        <begin position="135"/>
        <end position="144"/>
    </location>
</feature>
<reference evidence="2" key="2">
    <citation type="submission" date="2021-12" db="EMBL/GenBank/DDBJ databases">
        <title>Resequencing data analysis of finger millet.</title>
        <authorList>
            <person name="Hatakeyama M."/>
            <person name="Aluri S."/>
            <person name="Balachadran M.T."/>
            <person name="Sivarajan S.R."/>
            <person name="Poveda L."/>
            <person name="Shimizu-Inatsugi R."/>
            <person name="Schlapbach R."/>
            <person name="Sreeman S.M."/>
            <person name="Shimizu K.K."/>
        </authorList>
    </citation>
    <scope>NUCLEOTIDE SEQUENCE</scope>
</reference>
<evidence type="ECO:0000256" key="1">
    <source>
        <dbReference type="SAM" id="MobiDB-lite"/>
    </source>
</evidence>
<reference evidence="2" key="1">
    <citation type="journal article" date="2018" name="DNA Res.">
        <title>Multiple hybrid de novo genome assembly of finger millet, an orphan allotetraploid crop.</title>
        <authorList>
            <person name="Hatakeyama M."/>
            <person name="Aluri S."/>
            <person name="Balachadran M.T."/>
            <person name="Sivarajan S.R."/>
            <person name="Patrignani A."/>
            <person name="Gruter S."/>
            <person name="Poveda L."/>
            <person name="Shimizu-Inatsugi R."/>
            <person name="Baeten J."/>
            <person name="Francoijs K.J."/>
            <person name="Nataraja K.N."/>
            <person name="Reddy Y.A.N."/>
            <person name="Phadnis S."/>
            <person name="Ravikumar R.L."/>
            <person name="Schlapbach R."/>
            <person name="Sreeman S.M."/>
            <person name="Shimizu K.K."/>
        </authorList>
    </citation>
    <scope>NUCLEOTIDE SEQUENCE</scope>
</reference>
<evidence type="ECO:0000313" key="3">
    <source>
        <dbReference type="Proteomes" id="UP001054889"/>
    </source>
</evidence>
<dbReference type="EMBL" id="BQKI01000091">
    <property type="protein sequence ID" value="GJN36837.1"/>
    <property type="molecule type" value="Genomic_DNA"/>
</dbReference>
<feature type="compositionally biased region" description="Basic and acidic residues" evidence="1">
    <location>
        <begin position="89"/>
        <end position="111"/>
    </location>
</feature>
<sequence length="206" mass="22115">MGPRAQLMLGPRHTCFGHSAQPHEPLENQPLRCPLPEPVPSPLPTPQATNPTKGPKPSPPRPQFPPPVSPAAAVSRDPSVLWRRHGRRSRDAEPRLRFLSDGHEHAHDDASGVRLPPPPPTRTAAPLASAAAARAPEDGIDRISRLPVEILATSSPASQPRTPPAPPRWPSAGARVWHSVPLVLVDAHLLPGPRPRRQGPAASWTS</sequence>